<reference evidence="1 2" key="1">
    <citation type="submission" date="2023-11" db="EMBL/GenBank/DDBJ databases">
        <title>Actinomadura monticuli sp. nov., isolated from volcanic ash.</title>
        <authorList>
            <person name="Lee S.D."/>
            <person name="Yang H."/>
            <person name="Kim I.S."/>
        </authorList>
    </citation>
    <scope>NUCLEOTIDE SEQUENCE [LARGE SCALE GENOMIC DNA]</scope>
    <source>
        <strain evidence="1 2">DSM 45346</strain>
    </source>
</reference>
<evidence type="ECO:0000313" key="2">
    <source>
        <dbReference type="Proteomes" id="UP001569904"/>
    </source>
</evidence>
<evidence type="ECO:0000313" key="1">
    <source>
        <dbReference type="EMBL" id="MFA1559430.1"/>
    </source>
</evidence>
<sequence>MEQLIVSVEQDHLEGLIKSPVAGLAELVWNALDADASTVSVDLATNAMDGIEAVTVTDDGTGRR</sequence>
<keyword evidence="2" id="KW-1185">Reference proteome</keyword>
<gene>
    <name evidence="1" type="ORF">SM436_37580</name>
</gene>
<dbReference type="EMBL" id="JAXCEH010000062">
    <property type="protein sequence ID" value="MFA1559430.1"/>
    <property type="molecule type" value="Genomic_DNA"/>
</dbReference>
<dbReference type="GO" id="GO:0005524">
    <property type="term" value="F:ATP binding"/>
    <property type="evidence" value="ECO:0007669"/>
    <property type="project" value="UniProtKB-KW"/>
</dbReference>
<name>A0ABV4R952_9ACTN</name>
<dbReference type="Proteomes" id="UP001569904">
    <property type="component" value="Unassembled WGS sequence"/>
</dbReference>
<dbReference type="SUPFAM" id="SSF55874">
    <property type="entry name" value="ATPase domain of HSP90 chaperone/DNA topoisomerase II/histidine kinase"/>
    <property type="match status" value="1"/>
</dbReference>
<comment type="caution">
    <text evidence="1">The sequence shown here is derived from an EMBL/GenBank/DDBJ whole genome shotgun (WGS) entry which is preliminary data.</text>
</comment>
<dbReference type="RefSeq" id="WP_371946448.1">
    <property type="nucleotide sequence ID" value="NZ_JAXCEH010000062.1"/>
</dbReference>
<keyword evidence="1" id="KW-0547">Nucleotide-binding</keyword>
<accession>A0ABV4R952</accession>
<dbReference type="Gene3D" id="3.30.565.10">
    <property type="entry name" value="Histidine kinase-like ATPase, C-terminal domain"/>
    <property type="match status" value="1"/>
</dbReference>
<proteinExistence type="predicted"/>
<dbReference type="InterPro" id="IPR036890">
    <property type="entry name" value="HATPase_C_sf"/>
</dbReference>
<keyword evidence="1" id="KW-0067">ATP-binding</keyword>
<organism evidence="1 2">
    <name type="scientific">Actinomadura chokoriensis</name>
    <dbReference type="NCBI Taxonomy" id="454156"/>
    <lineage>
        <taxon>Bacteria</taxon>
        <taxon>Bacillati</taxon>
        <taxon>Actinomycetota</taxon>
        <taxon>Actinomycetes</taxon>
        <taxon>Streptosporangiales</taxon>
        <taxon>Thermomonosporaceae</taxon>
        <taxon>Actinomadura</taxon>
    </lineage>
</organism>
<dbReference type="Pfam" id="PF13589">
    <property type="entry name" value="HATPase_c_3"/>
    <property type="match status" value="1"/>
</dbReference>
<protein>
    <submittedName>
        <fullName evidence="1">ATP-binding protein</fullName>
    </submittedName>
</protein>